<dbReference type="KEGG" id="btrm:SAMEA390648701608"/>
<dbReference type="OrthoDB" id="9809772at2"/>
<name>A0A157SEY5_9BORD</name>
<sequence length="249" mass="28632">MKDAPTTDTPRDAPVDVQPEAATFVGMLQAQSLNRRVRKAERTRYLILSKIAERIEQSPTGRITVEMLLNDTGLSRGTFYNYFRDTNEGVYVLLALFLETWNVNRPREGGNKDLFQAICDTNLRYCRRYEENAAFFAAFSYYASSMSELLVLRNRINTAWAVRIAKAIQSRFKITFNAQENTYLQGTLCMLIAMSTGTLEEYFVHRNPLLREAFPDVNALSFALSRQWHPVMANPRYAATEMGHYDARH</sequence>
<reference evidence="1 2" key="1">
    <citation type="submission" date="2016-04" db="EMBL/GenBank/DDBJ databases">
        <authorList>
            <consortium name="Pathogen Informatics"/>
        </authorList>
    </citation>
    <scope>NUCLEOTIDE SEQUENCE [LARGE SCALE GENOMIC DNA]</scope>
    <source>
        <strain evidence="1 2">H044680328</strain>
    </source>
</reference>
<proteinExistence type="predicted"/>
<dbReference type="Gene3D" id="1.10.357.10">
    <property type="entry name" value="Tetracycline Repressor, domain 2"/>
    <property type="match status" value="1"/>
</dbReference>
<protein>
    <recommendedName>
        <fullName evidence="3">TetR family transcriptional regulator</fullName>
    </recommendedName>
</protein>
<accession>A0A157SEY5</accession>
<evidence type="ECO:0000313" key="1">
    <source>
        <dbReference type="EMBL" id="SAI68995.1"/>
    </source>
</evidence>
<organism evidence="1 2">
    <name type="scientific">Bordetella trematum</name>
    <dbReference type="NCBI Taxonomy" id="123899"/>
    <lineage>
        <taxon>Bacteria</taxon>
        <taxon>Pseudomonadati</taxon>
        <taxon>Pseudomonadota</taxon>
        <taxon>Betaproteobacteria</taxon>
        <taxon>Burkholderiales</taxon>
        <taxon>Alcaligenaceae</taxon>
        <taxon>Bordetella</taxon>
    </lineage>
</organism>
<gene>
    <name evidence="1" type="ORF">SAMEA3906487_01608</name>
</gene>
<dbReference type="PATRIC" id="fig|123899.6.peg.1589"/>
<dbReference type="Proteomes" id="UP000076825">
    <property type="component" value="Chromosome 1"/>
</dbReference>
<dbReference type="InterPro" id="IPR009057">
    <property type="entry name" value="Homeodomain-like_sf"/>
</dbReference>
<dbReference type="SUPFAM" id="SSF46689">
    <property type="entry name" value="Homeodomain-like"/>
    <property type="match status" value="1"/>
</dbReference>
<dbReference type="AlphaFoldDB" id="A0A157SEY5"/>
<dbReference type="RefSeq" id="WP_063491758.1">
    <property type="nucleotide sequence ID" value="NZ_CP016340.1"/>
</dbReference>
<dbReference type="eggNOG" id="COG1309">
    <property type="taxonomic scope" value="Bacteria"/>
</dbReference>
<evidence type="ECO:0008006" key="3">
    <source>
        <dbReference type="Google" id="ProtNLM"/>
    </source>
</evidence>
<dbReference type="GeneID" id="56591101"/>
<keyword evidence="2" id="KW-1185">Reference proteome</keyword>
<dbReference type="EMBL" id="LT546645">
    <property type="protein sequence ID" value="SAI68995.1"/>
    <property type="molecule type" value="Genomic_DNA"/>
</dbReference>
<evidence type="ECO:0000313" key="2">
    <source>
        <dbReference type="Proteomes" id="UP000076825"/>
    </source>
</evidence>